<dbReference type="Gene3D" id="1.25.40.10">
    <property type="entry name" value="Tetratricopeptide repeat domain"/>
    <property type="match status" value="2"/>
</dbReference>
<dbReference type="AlphaFoldDB" id="H6RFI0"/>
<evidence type="ECO:0000313" key="2">
    <source>
        <dbReference type="EMBL" id="CCF99791.1"/>
    </source>
</evidence>
<dbReference type="SMART" id="SM00028">
    <property type="entry name" value="TPR"/>
    <property type="match status" value="2"/>
</dbReference>
<feature type="repeat" description="TPR" evidence="1">
    <location>
        <begin position="115"/>
        <end position="148"/>
    </location>
</feature>
<dbReference type="SUPFAM" id="SSF48452">
    <property type="entry name" value="TPR-like"/>
    <property type="match status" value="1"/>
</dbReference>
<gene>
    <name evidence="2" type="ORF">VIS_S18BTA100030</name>
</gene>
<dbReference type="PROSITE" id="PS50005">
    <property type="entry name" value="TPR"/>
    <property type="match status" value="1"/>
</dbReference>
<reference evidence="2" key="1">
    <citation type="journal article" date="2012" name="Environ. Microbiol.">
        <title>Genomic content of uncultured Bacteroidetes from contrasting oceanic provinces in the North Atlantic Ocean.</title>
        <authorList>
            <person name="Gomez-Pereira P.R."/>
            <person name="Schuler M."/>
            <person name="Fuchs B.M."/>
            <person name="Bennke C."/>
            <person name="Teeling H."/>
            <person name="Waldmann J."/>
            <person name="Richter M."/>
            <person name="Barbe V."/>
            <person name="Bataille E."/>
            <person name="Glockner F.O."/>
            <person name="Amann R."/>
        </authorList>
    </citation>
    <scope>NUCLEOTIDE SEQUENCE</scope>
</reference>
<dbReference type="InterPro" id="IPR011990">
    <property type="entry name" value="TPR-like_helical_dom_sf"/>
</dbReference>
<accession>H6RFI0</accession>
<keyword evidence="1" id="KW-0802">TPR repeat</keyword>
<dbReference type="InterPro" id="IPR019734">
    <property type="entry name" value="TPR_rpt"/>
</dbReference>
<reference evidence="2" key="2">
    <citation type="submission" date="2012-02" db="EMBL/GenBank/DDBJ databases">
        <authorList>
            <person name="Genoscope - CEA"/>
        </authorList>
    </citation>
    <scope>NUCLEOTIDE SEQUENCE</scope>
</reference>
<organism evidence="2">
    <name type="scientific">uncultured Flavobacteriia bacterium</name>
    <dbReference type="NCBI Taxonomy" id="212695"/>
    <lineage>
        <taxon>Bacteria</taxon>
        <taxon>Pseudomonadati</taxon>
        <taxon>Bacteroidota</taxon>
        <taxon>Flavobacteriia</taxon>
        <taxon>environmental samples</taxon>
    </lineage>
</organism>
<dbReference type="EMBL" id="FO117589">
    <property type="protein sequence ID" value="CCF99791.1"/>
    <property type="molecule type" value="Genomic_DNA"/>
</dbReference>
<name>H6RFI0_9BACT</name>
<sequence>MRKVVLFCIIILVTVGCSTKKNTAINRFYHKTNSKFNPLFNGEEALRYGLLDITLNHDDNYWLRLYVDPYILPVAYESEDVKTNEFFDRAQDKAILTVQKHSMLIKGAQRNNQIARAYLLLGKARYYNGKYLQAIEAFTYLLKNMSKDDLAVEAELWRSKSYLALGQHERAARELINIAYTGSLTNEQYALSQAALADALLKEEKDSLATKPLRKAFATEKSAYKRGRYAYLLGQLYEDLNYADSAIVAYQYVLDLNRRLPRELWIHARLAQLKNNTPKDEATLKSYKRLLRSDEDRRFRDKIHYFYGTYLLKGADTVSAETELNASLQTKTNDTYLKSLIYEQLALNRLDQVAFVKAGTYLDSTLQNLKEGTRRFRKVTRQLKKLDDIIRYEKTITETDSLILLMNMPKEAQKAVVDAYIEKILADKEKAEAESKEGTAESIAMIGDFYFYNSRQVLNGKLRFQQNWTNIALADNWKYDPKKSIASGEETVEIEGVAKTIDSALDPETYLSQIPPPEALDSLQLLQNEAYYQAGLAYKEQFLIKAFAIDRFNSLLAANPAMHYIPPTLYHMYELYNDNPTEQSELRSRILAEYPESDYAKIIQTPDVLAQTFTDNQAAISAAKEKFKNQEFKAVIEESERFIPRLRDKELQAAWALLRATALGRLDGLEAYKKALTSLVRSYPKTEGSQKAQAQLDGFEVYNDSVLGAREKAKLVIVRTLEDREQSEADKAWLDTWLGEEGIEDLLRVSIDVFDRDVETLVIHGFLSLKSANEMAAILSKSNPRLLGSKNIVISASKYRNAFVSKRLEQLEN</sequence>
<evidence type="ECO:0000256" key="1">
    <source>
        <dbReference type="PROSITE-ProRule" id="PRU00339"/>
    </source>
</evidence>
<proteinExistence type="predicted"/>
<protein>
    <submittedName>
        <fullName evidence="2">Tetratricopeptide repeat containing protein</fullName>
    </submittedName>
</protein>
<dbReference type="PROSITE" id="PS51257">
    <property type="entry name" value="PROKAR_LIPOPROTEIN"/>
    <property type="match status" value="1"/>
</dbReference>